<keyword evidence="15" id="KW-1185">Reference proteome</keyword>
<evidence type="ECO:0000259" key="12">
    <source>
        <dbReference type="Pfam" id="PF13008"/>
    </source>
</evidence>
<keyword evidence="4" id="KW-0945">Host-virus interaction</keyword>
<dbReference type="Gene3D" id="4.10.80.340">
    <property type="match status" value="1"/>
</dbReference>
<keyword evidence="2" id="KW-1113">Inhibition of host RLR pathway by virus</keyword>
<reference evidence="14" key="1">
    <citation type="journal article" date="2017" name="Virus Res.">
        <title>Characterization of avian paramyxovirus serotype 14, a novel serotype, isolated from a duck fecal sample in Japan.</title>
        <authorList>
            <person name="Thampaisarn R."/>
            <person name="Bui V.N."/>
            <person name="Trinh D.Q."/>
            <person name="Nagai M."/>
            <person name="Mizutani T."/>
            <person name="Omatsu T."/>
            <person name="Katayama Y."/>
            <person name="Gronsang D."/>
            <person name="Le D.H."/>
            <person name="Ogawa H."/>
            <person name="Imai K."/>
        </authorList>
    </citation>
    <scope>NUCLEOTIDE SEQUENCE [LARGE SCALE GENOMIC DNA]</scope>
    <source>
        <strain evidence="14">APMV14/duck/Japan/11OG0352/2011</strain>
    </source>
</reference>
<evidence type="ECO:0000256" key="5">
    <source>
        <dbReference type="ARBA" id="ARBA00022632"/>
    </source>
</evidence>
<feature type="domain" description="Paramyxovirinae protein V zinc-binding" evidence="12">
    <location>
        <begin position="193"/>
        <end position="235"/>
    </location>
</feature>
<dbReference type="Pfam" id="PF13008">
    <property type="entry name" value="zf-Paramyx-P"/>
    <property type="match status" value="1"/>
</dbReference>
<evidence type="ECO:0000256" key="7">
    <source>
        <dbReference type="ARBA" id="ARBA00022833"/>
    </source>
</evidence>
<keyword evidence="9" id="KW-1089">Inhibition of host MDA5 by virus</keyword>
<keyword evidence="3" id="KW-0691">RNA editing</keyword>
<keyword evidence="6" id="KW-0479">Metal-binding</keyword>
<feature type="compositionally biased region" description="Low complexity" evidence="11">
    <location>
        <begin position="69"/>
        <end position="78"/>
    </location>
</feature>
<dbReference type="EMBL" id="KX258200">
    <property type="protein sequence ID" value="APP90890.1"/>
    <property type="molecule type" value="Viral_cRNA"/>
</dbReference>
<sequence length="252" mass="27933">MDFSDDNEITELLNISLDTINKIQHAEDIKPKTVGKSAIKPGNTKALTKAWEDDSNTTSDNTQNDVRGNSSAASNAQQSKEESGPETRPETAGVEVPSDPTKSSPDQAETGWSRGSNLDKTLENLEKATSNRVSDQTQKVLKGGRWPGTHSSGDQDEQWEEGTKNDLWPGCQHQNPAQRRTGLWAPGHRREYSIDWSQSGIWVREWCNPECSPITPIPRVFTCVCGKCPRVCQLCINDYRNFKIPCGSRGDS</sequence>
<feature type="region of interest" description="Disordered" evidence="11">
    <location>
        <begin position="27"/>
        <end position="179"/>
    </location>
</feature>
<comment type="subcellular location">
    <subcellularLocation>
        <location evidence="1">Host cell</location>
    </subcellularLocation>
</comment>
<accession>A0A1L5YIL9</accession>
<evidence type="ECO:0000256" key="10">
    <source>
        <dbReference type="ARBA" id="ARBA00023280"/>
    </source>
</evidence>
<evidence type="ECO:0000259" key="13">
    <source>
        <dbReference type="Pfam" id="PF14313"/>
    </source>
</evidence>
<dbReference type="SMR" id="A0A1L5YIL9"/>
<keyword evidence="5" id="KW-1090">Inhibition of host innate immune response by virus</keyword>
<keyword evidence="10" id="KW-0899">Viral immunoevasion</keyword>
<organism evidence="14">
    <name type="scientific">avian paramyxovirus 14</name>
    <dbReference type="NCBI Taxonomy" id="1928005"/>
    <lineage>
        <taxon>Viruses</taxon>
        <taxon>Riboviria</taxon>
        <taxon>Orthornavirae</taxon>
        <taxon>Negarnaviricota</taxon>
        <taxon>Haploviricotina</taxon>
        <taxon>Monjiviricetes</taxon>
        <taxon>Mononegavirales</taxon>
        <taxon>Paramyxoviridae</taxon>
        <taxon>Avulavirinae</taxon>
        <taxon>Metaavulavirus</taxon>
        <taxon>Metaavulavirus japanense</taxon>
        <taxon>Avian metaavulavirus 14</taxon>
    </lineage>
</organism>
<feature type="compositionally biased region" description="Polar residues" evidence="11">
    <location>
        <begin position="127"/>
        <end position="139"/>
    </location>
</feature>
<dbReference type="GeneID" id="37619962"/>
<evidence type="ECO:0000256" key="9">
    <source>
        <dbReference type="ARBA" id="ARBA00023260"/>
    </source>
</evidence>
<dbReference type="InterPro" id="IPR024279">
    <property type="entry name" value="Paramyx_V_Zn-bd"/>
</dbReference>
<dbReference type="GO" id="GO:0046872">
    <property type="term" value="F:metal ion binding"/>
    <property type="evidence" value="ECO:0007669"/>
    <property type="project" value="UniProtKB-KW"/>
</dbReference>
<dbReference type="InterPro" id="IPR025909">
    <property type="entry name" value="Soyouz_module"/>
</dbReference>
<dbReference type="Proteomes" id="UP000241584">
    <property type="component" value="Segment"/>
</dbReference>
<dbReference type="RefSeq" id="YP_009508493.1">
    <property type="nucleotide sequence ID" value="NC_039015.1"/>
</dbReference>
<proteinExistence type="predicted"/>
<feature type="compositionally biased region" description="Polar residues" evidence="11">
    <location>
        <begin position="56"/>
        <end position="68"/>
    </location>
</feature>
<dbReference type="GO" id="GO:0039554">
    <property type="term" value="P:symbiont-mediated suppression of host cytoplasmic pattern recognition receptor signaling pathway via inhibition of MDA-5 activity"/>
    <property type="evidence" value="ECO:0007669"/>
    <property type="project" value="UniProtKB-KW"/>
</dbReference>
<evidence type="ECO:0000256" key="6">
    <source>
        <dbReference type="ARBA" id="ARBA00022723"/>
    </source>
</evidence>
<evidence type="ECO:0000313" key="15">
    <source>
        <dbReference type="Proteomes" id="UP000241584"/>
    </source>
</evidence>
<gene>
    <name evidence="14" type="primary">P</name>
</gene>
<feature type="compositionally biased region" description="Basic and acidic residues" evidence="11">
    <location>
        <begin position="79"/>
        <end position="89"/>
    </location>
</feature>
<evidence type="ECO:0000256" key="4">
    <source>
        <dbReference type="ARBA" id="ARBA00022581"/>
    </source>
</evidence>
<evidence type="ECO:0000256" key="2">
    <source>
        <dbReference type="ARBA" id="ARBA00022482"/>
    </source>
</evidence>
<evidence type="ECO:0000256" key="1">
    <source>
        <dbReference type="ARBA" id="ARBA00004340"/>
    </source>
</evidence>
<evidence type="ECO:0000256" key="8">
    <source>
        <dbReference type="ARBA" id="ARBA00023258"/>
    </source>
</evidence>
<evidence type="ECO:0000256" key="11">
    <source>
        <dbReference type="SAM" id="MobiDB-lite"/>
    </source>
</evidence>
<dbReference type="Pfam" id="PF14313">
    <property type="entry name" value="Soyouz_module"/>
    <property type="match status" value="1"/>
</dbReference>
<feature type="domain" description="Phosphoprotein P soyouz module" evidence="13">
    <location>
        <begin position="1"/>
        <end position="57"/>
    </location>
</feature>
<evidence type="ECO:0000256" key="3">
    <source>
        <dbReference type="ARBA" id="ARBA00022495"/>
    </source>
</evidence>
<keyword evidence="7" id="KW-0862">Zinc</keyword>
<protein>
    <submittedName>
        <fullName evidence="14">V protein</fullName>
    </submittedName>
</protein>
<keyword evidence="8" id="KW-0922">Interferon antiviral system evasion</keyword>
<evidence type="ECO:0000313" key="14">
    <source>
        <dbReference type="EMBL" id="APP90890.1"/>
    </source>
</evidence>
<name>A0A1L5YIL9_9MONO</name>
<dbReference type="GO" id="GO:0043657">
    <property type="term" value="C:host cell"/>
    <property type="evidence" value="ECO:0007669"/>
    <property type="project" value="UniProtKB-SubCell"/>
</dbReference>